<dbReference type="GeneID" id="85496590"/>
<proteinExistence type="predicted"/>
<keyword evidence="1" id="KW-0175">Coiled coil</keyword>
<dbReference type="SUPFAM" id="SSF46579">
    <property type="entry name" value="Prefoldin"/>
    <property type="match status" value="1"/>
</dbReference>
<dbReference type="InterPro" id="IPR009053">
    <property type="entry name" value="Prefoldin"/>
</dbReference>
<name>A0AA48L6A9_9TREE</name>
<dbReference type="InterPro" id="IPR004127">
    <property type="entry name" value="Prefoldin_subunit_alpha"/>
</dbReference>
<dbReference type="Gene3D" id="1.10.287.370">
    <property type="match status" value="1"/>
</dbReference>
<evidence type="ECO:0000313" key="3">
    <source>
        <dbReference type="Proteomes" id="UP001233271"/>
    </source>
</evidence>
<reference evidence="2" key="1">
    <citation type="journal article" date="2023" name="BMC Genomics">
        <title>Chromosome-level genome assemblies of Cutaneotrichosporon spp. (Trichosporonales, Basidiomycota) reveal imbalanced evolution between nucleotide sequences and chromosome synteny.</title>
        <authorList>
            <person name="Kobayashi Y."/>
            <person name="Kayamori A."/>
            <person name="Aoki K."/>
            <person name="Shiwa Y."/>
            <person name="Matsutani M."/>
            <person name="Fujita N."/>
            <person name="Sugita T."/>
            <person name="Iwasaki W."/>
            <person name="Tanaka N."/>
            <person name="Takashima M."/>
        </authorList>
    </citation>
    <scope>NUCLEOTIDE SEQUENCE</scope>
    <source>
        <strain evidence="2">HIS019</strain>
    </source>
</reference>
<keyword evidence="3" id="KW-1185">Reference proteome</keyword>
<gene>
    <name evidence="2" type="ORF">CcaverHIS019_0503480</name>
</gene>
<protein>
    <recommendedName>
        <fullName evidence="4">Prefoldin</fullName>
    </recommendedName>
</protein>
<evidence type="ECO:0000256" key="1">
    <source>
        <dbReference type="SAM" id="Coils"/>
    </source>
</evidence>
<dbReference type="AlphaFoldDB" id="A0AA48L6A9"/>
<evidence type="ECO:0000313" key="2">
    <source>
        <dbReference type="EMBL" id="BEI92720.1"/>
    </source>
</evidence>
<dbReference type="KEGG" id="ccac:CcaHIS019_0503480"/>
<feature type="coiled-coil region" evidence="1">
    <location>
        <begin position="18"/>
        <end position="45"/>
    </location>
</feature>
<evidence type="ECO:0008006" key="4">
    <source>
        <dbReference type="Google" id="ProtNLM"/>
    </source>
</evidence>
<dbReference type="Proteomes" id="UP001233271">
    <property type="component" value="Chromosome 5"/>
</dbReference>
<accession>A0AA48L6A9</accession>
<dbReference type="Pfam" id="PF02996">
    <property type="entry name" value="Prefoldin"/>
    <property type="match status" value="1"/>
</dbReference>
<sequence length="136" mass="15264">MSSATYTAQIQNSLMPAIVRVREDIAEVDRDIRDYEQVARRLEKMVDKPHAGPAQLGAGVWVDTVVPSNTAVTLDLGLDVHIDLPPPAAAEYASRRAVVLKKKREALVRREERLMWQVDQFEGAVREAQEREAKST</sequence>
<dbReference type="RefSeq" id="XP_060457985.1">
    <property type="nucleotide sequence ID" value="XM_060601497.1"/>
</dbReference>
<dbReference type="EMBL" id="AP028216">
    <property type="protein sequence ID" value="BEI92720.1"/>
    <property type="molecule type" value="Genomic_DNA"/>
</dbReference>
<organism evidence="2 3">
    <name type="scientific">Cutaneotrichosporon cavernicola</name>
    <dbReference type="NCBI Taxonomy" id="279322"/>
    <lineage>
        <taxon>Eukaryota</taxon>
        <taxon>Fungi</taxon>
        <taxon>Dikarya</taxon>
        <taxon>Basidiomycota</taxon>
        <taxon>Agaricomycotina</taxon>
        <taxon>Tremellomycetes</taxon>
        <taxon>Trichosporonales</taxon>
        <taxon>Trichosporonaceae</taxon>
        <taxon>Cutaneotrichosporon</taxon>
    </lineage>
</organism>